<keyword evidence="3" id="KW-0813">Transport</keyword>
<dbReference type="InterPro" id="IPR012286">
    <property type="entry name" value="Tetrahaem_cytochrome"/>
</dbReference>
<dbReference type="InterPro" id="IPR036280">
    <property type="entry name" value="Multihaem_cyt_sf"/>
</dbReference>
<dbReference type="Pfam" id="PF14537">
    <property type="entry name" value="Cytochrom_c3_2"/>
    <property type="match status" value="1"/>
</dbReference>
<keyword evidence="11" id="KW-1185">Reference proteome</keyword>
<sequence>MRTTSIITLAAAAAVLMMLSPAPEVQAAETMKPEQCLMCHGGSFDALREQTKNWKDEFGSPVQPHQYLDPNAANPHAGAKVVPECTGCHQAHPIPVPKDFKPEPASLSMCYGCHHMENFQKCSDAGCHEK</sequence>
<evidence type="ECO:0000256" key="1">
    <source>
        <dbReference type="ARBA" id="ARBA00001926"/>
    </source>
</evidence>
<dbReference type="GeneID" id="64061399"/>
<dbReference type="PATRIC" id="fig|1203554.3.peg.781"/>
<reference evidence="10 11" key="1">
    <citation type="submission" date="2013-04" db="EMBL/GenBank/DDBJ databases">
        <title>The Genome Sequence of Sutterella wadsworthensis HGA0223.</title>
        <authorList>
            <consortium name="The Broad Institute Genomics Platform"/>
            <person name="Earl A."/>
            <person name="Ward D."/>
            <person name="Feldgarden M."/>
            <person name="Gevers D."/>
            <person name="Schmidt T.M."/>
            <person name="Dover J."/>
            <person name="Dai D."/>
            <person name="Walker B."/>
            <person name="Young S."/>
            <person name="Zeng Q."/>
            <person name="Gargeya S."/>
            <person name="Fitzgerald M."/>
            <person name="Haas B."/>
            <person name="Abouelleil A."/>
            <person name="Allen A.W."/>
            <person name="Alvarado L."/>
            <person name="Arachchi H.M."/>
            <person name="Berlin A.M."/>
            <person name="Chapman S.B."/>
            <person name="Gainer-Dewar J."/>
            <person name="Goldberg J."/>
            <person name="Griggs A."/>
            <person name="Gujja S."/>
            <person name="Hansen M."/>
            <person name="Howarth C."/>
            <person name="Imamovic A."/>
            <person name="Ireland A."/>
            <person name="Larimer J."/>
            <person name="McCowan C."/>
            <person name="Murphy C."/>
            <person name="Pearson M."/>
            <person name="Poon T.W."/>
            <person name="Priest M."/>
            <person name="Roberts A."/>
            <person name="Saif S."/>
            <person name="Shea T."/>
            <person name="Sisk P."/>
            <person name="Sykes S."/>
            <person name="Wortman J."/>
            <person name="Nusbaum C."/>
            <person name="Birren B."/>
        </authorList>
    </citation>
    <scope>NUCLEOTIDE SEQUENCE [LARGE SCALE GENOMIC DNA]</scope>
    <source>
        <strain evidence="10 11">HGA0223</strain>
    </source>
</reference>
<feature type="domain" description="Tetrahaem cytochrome" evidence="9">
    <location>
        <begin position="26"/>
        <end position="115"/>
    </location>
</feature>
<protein>
    <submittedName>
        <fullName evidence="10">Doubled CXXCH domain-containing protein</fullName>
    </submittedName>
</protein>
<proteinExistence type="predicted"/>
<keyword evidence="7" id="KW-0408">Iron</keyword>
<dbReference type="SUPFAM" id="SSF48695">
    <property type="entry name" value="Multiheme cytochromes"/>
    <property type="match status" value="1"/>
</dbReference>
<evidence type="ECO:0000256" key="6">
    <source>
        <dbReference type="ARBA" id="ARBA00022982"/>
    </source>
</evidence>
<dbReference type="AlphaFoldDB" id="S3BF74"/>
<evidence type="ECO:0000256" key="5">
    <source>
        <dbReference type="ARBA" id="ARBA00022723"/>
    </source>
</evidence>
<keyword evidence="6" id="KW-0249">Electron transport</keyword>
<keyword evidence="5" id="KW-0479">Metal-binding</keyword>
<comment type="cofactor">
    <cofactor evidence="1">
        <name>heme c</name>
        <dbReference type="ChEBI" id="CHEBI:61717"/>
    </cofactor>
</comment>
<dbReference type="Proteomes" id="UP000014400">
    <property type="component" value="Unassembled WGS sequence"/>
</dbReference>
<accession>S3BF74</accession>
<dbReference type="EMBL" id="ATCF01000012">
    <property type="protein sequence ID" value="EPD99973.1"/>
    <property type="molecule type" value="Genomic_DNA"/>
</dbReference>
<comment type="caution">
    <text evidence="10">The sequence shown here is derived from an EMBL/GenBank/DDBJ whole genome shotgun (WGS) entry which is preliminary data.</text>
</comment>
<dbReference type="eggNOG" id="ENOG5032QJ4">
    <property type="taxonomic scope" value="Bacteria"/>
</dbReference>
<dbReference type="GO" id="GO:0046872">
    <property type="term" value="F:metal ion binding"/>
    <property type="evidence" value="ECO:0007669"/>
    <property type="project" value="UniProtKB-KW"/>
</dbReference>
<feature type="signal peptide" evidence="8">
    <location>
        <begin position="1"/>
        <end position="27"/>
    </location>
</feature>
<name>S3BF74_9BURK</name>
<dbReference type="RefSeq" id="WP_005430133.1">
    <property type="nucleotide sequence ID" value="NZ_KE150480.1"/>
</dbReference>
<evidence type="ECO:0000256" key="4">
    <source>
        <dbReference type="ARBA" id="ARBA00022617"/>
    </source>
</evidence>
<evidence type="ECO:0000313" key="10">
    <source>
        <dbReference type="EMBL" id="EPD99973.1"/>
    </source>
</evidence>
<evidence type="ECO:0000259" key="9">
    <source>
        <dbReference type="Pfam" id="PF14537"/>
    </source>
</evidence>
<feature type="chain" id="PRO_5004506208" evidence="8">
    <location>
        <begin position="28"/>
        <end position="130"/>
    </location>
</feature>
<organism evidence="10 11">
    <name type="scientific">Sutterella wadsworthensis HGA0223</name>
    <dbReference type="NCBI Taxonomy" id="1203554"/>
    <lineage>
        <taxon>Bacteria</taxon>
        <taxon>Pseudomonadati</taxon>
        <taxon>Pseudomonadota</taxon>
        <taxon>Betaproteobacteria</taxon>
        <taxon>Burkholderiales</taxon>
        <taxon>Sutterellaceae</taxon>
        <taxon>Sutterella</taxon>
    </lineage>
</organism>
<dbReference type="HOGENOM" id="CLU_1947738_0_0_4"/>
<keyword evidence="8" id="KW-0732">Signal</keyword>
<keyword evidence="4" id="KW-0349">Heme</keyword>
<evidence type="ECO:0000256" key="2">
    <source>
        <dbReference type="ARBA" id="ARBA00004196"/>
    </source>
</evidence>
<evidence type="ECO:0000256" key="3">
    <source>
        <dbReference type="ARBA" id="ARBA00022448"/>
    </source>
</evidence>
<gene>
    <name evidence="10" type="ORF">HMPREF1476_00779</name>
</gene>
<dbReference type="GO" id="GO:0030313">
    <property type="term" value="C:cell envelope"/>
    <property type="evidence" value="ECO:0007669"/>
    <property type="project" value="UniProtKB-SubCell"/>
</dbReference>
<evidence type="ECO:0000313" key="11">
    <source>
        <dbReference type="Proteomes" id="UP000014400"/>
    </source>
</evidence>
<evidence type="ECO:0000256" key="8">
    <source>
        <dbReference type="SAM" id="SignalP"/>
    </source>
</evidence>
<evidence type="ECO:0000256" key="7">
    <source>
        <dbReference type="ARBA" id="ARBA00023004"/>
    </source>
</evidence>
<comment type="subcellular location">
    <subcellularLocation>
        <location evidence="2">Cell envelope</location>
    </subcellularLocation>
</comment>